<protein>
    <submittedName>
        <fullName evidence="1">Uncharacterized protein</fullName>
    </submittedName>
</protein>
<keyword evidence="2" id="KW-1185">Reference proteome</keyword>
<accession>A0AAP0J7U8</accession>
<gene>
    <name evidence="1" type="ORF">Syun_017077</name>
</gene>
<dbReference type="EMBL" id="JBBNAF010000007">
    <property type="protein sequence ID" value="KAK9128280.1"/>
    <property type="molecule type" value="Genomic_DNA"/>
</dbReference>
<sequence>MASDTTMGQRRFMSLDLLFDYKFHEMKDQNFSFLNPINWKFRSFRRAKRWNFAEKRRSHSIARVSISCIFMQLMASYANVTRTRSPKDGVWPWIPNSEVGAPKRMKWPFGKGHE</sequence>
<evidence type="ECO:0000313" key="2">
    <source>
        <dbReference type="Proteomes" id="UP001420932"/>
    </source>
</evidence>
<dbReference type="Proteomes" id="UP001420932">
    <property type="component" value="Unassembled WGS sequence"/>
</dbReference>
<dbReference type="AlphaFoldDB" id="A0AAP0J7U8"/>
<comment type="caution">
    <text evidence="1">The sequence shown here is derived from an EMBL/GenBank/DDBJ whole genome shotgun (WGS) entry which is preliminary data.</text>
</comment>
<evidence type="ECO:0000313" key="1">
    <source>
        <dbReference type="EMBL" id="KAK9128280.1"/>
    </source>
</evidence>
<organism evidence="1 2">
    <name type="scientific">Stephania yunnanensis</name>
    <dbReference type="NCBI Taxonomy" id="152371"/>
    <lineage>
        <taxon>Eukaryota</taxon>
        <taxon>Viridiplantae</taxon>
        <taxon>Streptophyta</taxon>
        <taxon>Embryophyta</taxon>
        <taxon>Tracheophyta</taxon>
        <taxon>Spermatophyta</taxon>
        <taxon>Magnoliopsida</taxon>
        <taxon>Ranunculales</taxon>
        <taxon>Menispermaceae</taxon>
        <taxon>Menispermoideae</taxon>
        <taxon>Cissampelideae</taxon>
        <taxon>Stephania</taxon>
    </lineage>
</organism>
<name>A0AAP0J7U8_9MAGN</name>
<proteinExistence type="predicted"/>
<reference evidence="1 2" key="1">
    <citation type="submission" date="2024-01" db="EMBL/GenBank/DDBJ databases">
        <title>Genome assemblies of Stephania.</title>
        <authorList>
            <person name="Yang L."/>
        </authorList>
    </citation>
    <scope>NUCLEOTIDE SEQUENCE [LARGE SCALE GENOMIC DNA]</scope>
    <source>
        <strain evidence="1">YNDBR</strain>
        <tissue evidence="1">Leaf</tissue>
    </source>
</reference>